<accession>A0ACD1H6J7</accession>
<gene>
    <name evidence="1" type="ORF">BO66DRAFT_472042</name>
</gene>
<name>A0ACD1H6J7_9EURO</name>
<evidence type="ECO:0000313" key="1">
    <source>
        <dbReference type="EMBL" id="RAH69237.1"/>
    </source>
</evidence>
<proteinExistence type="predicted"/>
<reference evidence="1" key="1">
    <citation type="submission" date="2018-02" db="EMBL/GenBank/DDBJ databases">
        <title>The genomes of Aspergillus section Nigri reveals drivers in fungal speciation.</title>
        <authorList>
            <consortium name="DOE Joint Genome Institute"/>
            <person name="Vesth T.C."/>
            <person name="Nybo J."/>
            <person name="Theobald S."/>
            <person name="Brandl J."/>
            <person name="Frisvad J.C."/>
            <person name="Nielsen K.F."/>
            <person name="Lyhne E.K."/>
            <person name="Kogle M.E."/>
            <person name="Kuo A."/>
            <person name="Riley R."/>
            <person name="Clum A."/>
            <person name="Nolan M."/>
            <person name="Lipzen A."/>
            <person name="Salamov A."/>
            <person name="Henrissat B."/>
            <person name="Wiebenga A."/>
            <person name="De vries R.P."/>
            <person name="Grigoriev I.V."/>
            <person name="Mortensen U.H."/>
            <person name="Andersen M.R."/>
            <person name="Baker S.E."/>
        </authorList>
    </citation>
    <scope>NUCLEOTIDE SEQUENCE</scope>
    <source>
        <strain evidence="1">CBS 121060</strain>
    </source>
</reference>
<dbReference type="EMBL" id="KZ824961">
    <property type="protein sequence ID" value="RAH69237.1"/>
    <property type="molecule type" value="Genomic_DNA"/>
</dbReference>
<keyword evidence="2" id="KW-1185">Reference proteome</keyword>
<dbReference type="Proteomes" id="UP000249661">
    <property type="component" value="Unassembled WGS sequence"/>
</dbReference>
<evidence type="ECO:0000313" key="2">
    <source>
        <dbReference type="Proteomes" id="UP000249661"/>
    </source>
</evidence>
<protein>
    <submittedName>
        <fullName evidence="1">Uncharacterized protein</fullName>
    </submittedName>
</protein>
<organism evidence="1 2">
    <name type="scientific">Aspergillus aculeatinus CBS 121060</name>
    <dbReference type="NCBI Taxonomy" id="1448322"/>
    <lineage>
        <taxon>Eukaryota</taxon>
        <taxon>Fungi</taxon>
        <taxon>Dikarya</taxon>
        <taxon>Ascomycota</taxon>
        <taxon>Pezizomycotina</taxon>
        <taxon>Eurotiomycetes</taxon>
        <taxon>Eurotiomycetidae</taxon>
        <taxon>Eurotiales</taxon>
        <taxon>Aspergillaceae</taxon>
        <taxon>Aspergillus</taxon>
        <taxon>Aspergillus subgen. Circumdati</taxon>
    </lineage>
</organism>
<sequence>MTTAPPSYSLDDAPPSYEEVVRKFESLIPSNPTATQVYDAALRGLTQADLDVLVANHEANFPLKTDQEKADFSRGAAETSSAADLQSALEISAKAAAATAGDVRLRFDGLQSKLESLDLRWNTEWAKRFVATQQSFQSVIDDSQANATKTYNFTRKLDNQDILYCNDSTKTLADRKTRIQGTIDAAATLKTENGRITTQLGTVSTDLQSFISDFIAWARGKEGELSAELARIKRELIELEGKIAELETAAEAIKHVGQGLLPIMEGLAACFPPYGTLIAIGGLIIAGVQLASTTALMIEIAKAKQQVKDKTRERDQLEADLEQIREAREQVEAMSSADLSSFGSTISSMTSTPSAAETVAQQIKKWLEDGAPENGRPAYMGFRVNHNATSCEIVPSFIFVDNIQPTPDAPDAPNAQRMIS</sequence>